<gene>
    <name evidence="2" type="ORF">RM52_09260</name>
</gene>
<dbReference type="GO" id="GO:0008153">
    <property type="term" value="P:4-aminobenzoate biosynthetic process"/>
    <property type="evidence" value="ECO:0007669"/>
    <property type="project" value="TreeGrafter"/>
</dbReference>
<comment type="caution">
    <text evidence="2">The sequence shown here is derived from an EMBL/GenBank/DDBJ whole genome shotgun (WGS) entry which is preliminary data.</text>
</comment>
<feature type="domain" description="Chorismate-utilising enzyme C-terminal" evidence="1">
    <location>
        <begin position="169"/>
        <end position="424"/>
    </location>
</feature>
<reference evidence="2 3" key="1">
    <citation type="submission" date="2014-12" db="EMBL/GenBank/DDBJ databases">
        <title>Genome sequencing of Microbacterium hominis TPW29.</title>
        <authorList>
            <person name="Tan P.W."/>
            <person name="Chan K.-G."/>
        </authorList>
    </citation>
    <scope>NUCLEOTIDE SEQUENCE [LARGE SCALE GENOMIC DNA]</scope>
    <source>
        <strain evidence="2 3">TPW29</strain>
    </source>
</reference>
<dbReference type="PANTHER" id="PTHR11236">
    <property type="entry name" value="AMINOBENZOATE/ANTHRANILATE SYNTHASE"/>
    <property type="match status" value="1"/>
</dbReference>
<evidence type="ECO:0000313" key="2">
    <source>
        <dbReference type="EMBL" id="KIC57222.1"/>
    </source>
</evidence>
<dbReference type="GO" id="GO:0046820">
    <property type="term" value="F:4-amino-4-deoxychorismate synthase activity"/>
    <property type="evidence" value="ECO:0007669"/>
    <property type="project" value="TreeGrafter"/>
</dbReference>
<dbReference type="Pfam" id="PF00425">
    <property type="entry name" value="Chorismate_bind"/>
    <property type="match status" value="1"/>
</dbReference>
<dbReference type="AlphaFoldDB" id="A0A0B4CL83"/>
<dbReference type="InterPro" id="IPR015890">
    <property type="entry name" value="Chorismate_C"/>
</dbReference>
<name>A0A0B4CL83_9MICO</name>
<evidence type="ECO:0000313" key="3">
    <source>
        <dbReference type="Proteomes" id="UP000031202"/>
    </source>
</evidence>
<dbReference type="PRINTS" id="PR00095">
    <property type="entry name" value="ANTSNTHASEI"/>
</dbReference>
<organism evidence="2 3">
    <name type="scientific">Microbacterium hominis</name>
    <dbReference type="NCBI Taxonomy" id="162426"/>
    <lineage>
        <taxon>Bacteria</taxon>
        <taxon>Bacillati</taxon>
        <taxon>Actinomycetota</taxon>
        <taxon>Actinomycetes</taxon>
        <taxon>Micrococcales</taxon>
        <taxon>Microbacteriaceae</taxon>
        <taxon>Microbacterium</taxon>
    </lineage>
</organism>
<dbReference type="Proteomes" id="UP000031202">
    <property type="component" value="Unassembled WGS sequence"/>
</dbReference>
<dbReference type="GO" id="GO:0000162">
    <property type="term" value="P:L-tryptophan biosynthetic process"/>
    <property type="evidence" value="ECO:0007669"/>
    <property type="project" value="TreeGrafter"/>
</dbReference>
<dbReference type="RefSeq" id="WP_039415896.1">
    <property type="nucleotide sequence ID" value="NZ_JWSZ01000012.1"/>
</dbReference>
<dbReference type="EMBL" id="JWSZ01000012">
    <property type="protein sequence ID" value="KIC57222.1"/>
    <property type="molecule type" value="Genomic_DNA"/>
</dbReference>
<dbReference type="InterPro" id="IPR019999">
    <property type="entry name" value="Anth_synth_I-like"/>
</dbReference>
<dbReference type="InterPro" id="IPR005801">
    <property type="entry name" value="ADC_synthase"/>
</dbReference>
<proteinExistence type="predicted"/>
<protein>
    <submittedName>
        <fullName evidence="2">Metal ABC transporter ATP-binding protein</fullName>
    </submittedName>
</protein>
<dbReference type="SUPFAM" id="SSF56322">
    <property type="entry name" value="ADC synthase"/>
    <property type="match status" value="1"/>
</dbReference>
<dbReference type="PANTHER" id="PTHR11236:SF18">
    <property type="entry name" value="AMINODEOXYCHORISMATE SYNTHASE"/>
    <property type="match status" value="1"/>
</dbReference>
<accession>A0A0B4CL83</accession>
<dbReference type="GO" id="GO:0005737">
    <property type="term" value="C:cytoplasm"/>
    <property type="evidence" value="ECO:0007669"/>
    <property type="project" value="TreeGrafter"/>
</dbReference>
<dbReference type="Gene3D" id="3.60.120.10">
    <property type="entry name" value="Anthranilate synthase"/>
    <property type="match status" value="1"/>
</dbReference>
<keyword evidence="2" id="KW-0067">ATP-binding</keyword>
<dbReference type="GO" id="GO:0005524">
    <property type="term" value="F:ATP binding"/>
    <property type="evidence" value="ECO:0007669"/>
    <property type="project" value="UniProtKB-KW"/>
</dbReference>
<keyword evidence="2" id="KW-0547">Nucleotide-binding</keyword>
<evidence type="ECO:0000259" key="1">
    <source>
        <dbReference type="Pfam" id="PF00425"/>
    </source>
</evidence>
<sequence>MTTRLVARRHDWVDPAVVFEAILSGEEHAFWLDAGPGATTGFSWLGTGAPGVGPRDVALVPDVRPAAVVPGPFQGGWVGWSGFDDAAAAAGAPGRADPADGPQELWLRIEWFVVFDHAAHEVWIAAPTDRGEALASAVDGAATAAPRTATPRGCAAHRPLPVASARQTPEEYRALIARCRDAIRAGDAYQLCLTTRFTVAASAPFDPTSTYLTLREALPAHHGGIIRSGTTALLSASPERFLDVADGLVRTRPIKGTRPRGRDADEDAALRRELVDSVKERAENVMIVDLMRNDLQRVCRPGTVRAERLLEVESYAAVHQLVSTVAGRLRPDATLGQLLDAAFPAGSMTGAPKLSAMTILSALEGRGRGIYAGCFGWVGTDGHADLAMTIRSIVLRPDRAYVGAGGGITWLSDPDEEVAEVGLKARGPLAALGADLPPGW</sequence>